<evidence type="ECO:0000259" key="4">
    <source>
        <dbReference type="PROSITE" id="PS50195"/>
    </source>
</evidence>
<dbReference type="Pfam" id="PF15070">
    <property type="entry name" value="GOLGA2L5"/>
    <property type="match status" value="2"/>
</dbReference>
<protein>
    <recommendedName>
        <fullName evidence="4">PX domain-containing protein</fullName>
    </recommendedName>
</protein>
<feature type="domain" description="PX" evidence="4">
    <location>
        <begin position="908"/>
        <end position="1052"/>
    </location>
</feature>
<dbReference type="InterPro" id="IPR036871">
    <property type="entry name" value="PX_dom_sf"/>
</dbReference>
<keyword evidence="6" id="KW-1185">Reference proteome</keyword>
<dbReference type="CDD" id="cd06892">
    <property type="entry name" value="PX_SNX5_like"/>
    <property type="match status" value="1"/>
</dbReference>
<evidence type="ECO:0000256" key="2">
    <source>
        <dbReference type="SAM" id="Coils"/>
    </source>
</evidence>
<dbReference type="Pfam" id="PF00787">
    <property type="entry name" value="PX"/>
    <property type="match status" value="1"/>
</dbReference>
<dbReference type="Proteomes" id="UP001359485">
    <property type="component" value="Unassembled WGS sequence"/>
</dbReference>
<feature type="region of interest" description="Disordered" evidence="3">
    <location>
        <begin position="641"/>
        <end position="682"/>
    </location>
</feature>
<evidence type="ECO:0000256" key="1">
    <source>
        <dbReference type="ARBA" id="ARBA00010883"/>
    </source>
</evidence>
<dbReference type="SUPFAM" id="SSF64268">
    <property type="entry name" value="PX domain"/>
    <property type="match status" value="1"/>
</dbReference>
<feature type="compositionally biased region" description="Acidic residues" evidence="3">
    <location>
        <begin position="666"/>
        <end position="675"/>
    </location>
</feature>
<evidence type="ECO:0000256" key="3">
    <source>
        <dbReference type="SAM" id="MobiDB-lite"/>
    </source>
</evidence>
<feature type="region of interest" description="Disordered" evidence="3">
    <location>
        <begin position="1"/>
        <end position="23"/>
    </location>
</feature>
<keyword evidence="2" id="KW-0175">Coiled coil</keyword>
<dbReference type="PROSITE" id="PS50195">
    <property type="entry name" value="PX"/>
    <property type="match status" value="1"/>
</dbReference>
<accession>A0ABR1AZW3</accession>
<organism evidence="5 6">
    <name type="scientific">Polyplax serrata</name>
    <name type="common">Common mouse louse</name>
    <dbReference type="NCBI Taxonomy" id="468196"/>
    <lineage>
        <taxon>Eukaryota</taxon>
        <taxon>Metazoa</taxon>
        <taxon>Ecdysozoa</taxon>
        <taxon>Arthropoda</taxon>
        <taxon>Hexapoda</taxon>
        <taxon>Insecta</taxon>
        <taxon>Pterygota</taxon>
        <taxon>Neoptera</taxon>
        <taxon>Paraneoptera</taxon>
        <taxon>Psocodea</taxon>
        <taxon>Troctomorpha</taxon>
        <taxon>Phthiraptera</taxon>
        <taxon>Anoplura</taxon>
        <taxon>Polyplacidae</taxon>
        <taxon>Polyplax</taxon>
    </lineage>
</organism>
<name>A0ABR1AZW3_POLSC</name>
<feature type="coiled-coil region" evidence="2">
    <location>
        <begin position="739"/>
        <end position="836"/>
    </location>
</feature>
<dbReference type="Gene3D" id="3.30.1520.10">
    <property type="entry name" value="Phox-like domain"/>
    <property type="match status" value="1"/>
</dbReference>
<dbReference type="InterPro" id="IPR015404">
    <property type="entry name" value="Vps5_C"/>
</dbReference>
<comment type="similarity">
    <text evidence="1">Belongs to the sorting nexin family.</text>
</comment>
<dbReference type="Pfam" id="PF09325">
    <property type="entry name" value="Vps5"/>
    <property type="match status" value="1"/>
</dbReference>
<dbReference type="CDD" id="cd07621">
    <property type="entry name" value="BAR_SNX5_6"/>
    <property type="match status" value="1"/>
</dbReference>
<dbReference type="InterPro" id="IPR043976">
    <property type="entry name" value="GOLGA_cons_dom"/>
</dbReference>
<evidence type="ECO:0000313" key="6">
    <source>
        <dbReference type="Proteomes" id="UP001359485"/>
    </source>
</evidence>
<evidence type="ECO:0000313" key="5">
    <source>
        <dbReference type="EMBL" id="KAK6632120.1"/>
    </source>
</evidence>
<dbReference type="Gene3D" id="1.20.1270.60">
    <property type="entry name" value="Arfaptin homology (AH) domain/BAR domain"/>
    <property type="match status" value="1"/>
</dbReference>
<feature type="compositionally biased region" description="Basic residues" evidence="3">
    <location>
        <begin position="647"/>
        <end position="660"/>
    </location>
</feature>
<dbReference type="PANTHER" id="PTHR45850">
    <property type="entry name" value="SORTING NEXIN FAMILY MEMBER"/>
    <property type="match status" value="1"/>
</dbReference>
<comment type="caution">
    <text evidence="5">The sequence shown here is derived from an EMBL/GenBank/DDBJ whole genome shotgun (WGS) entry which is preliminary data.</text>
</comment>
<dbReference type="EMBL" id="JAWJWF010000005">
    <property type="protein sequence ID" value="KAK6632120.1"/>
    <property type="molecule type" value="Genomic_DNA"/>
</dbReference>
<reference evidence="5 6" key="1">
    <citation type="submission" date="2023-09" db="EMBL/GenBank/DDBJ databases">
        <title>Genomes of two closely related lineages of the louse Polyplax serrata with different host specificities.</title>
        <authorList>
            <person name="Martinu J."/>
            <person name="Tarabai H."/>
            <person name="Stefka J."/>
            <person name="Hypsa V."/>
        </authorList>
    </citation>
    <scope>NUCLEOTIDE SEQUENCE [LARGE SCALE GENOMIC DNA]</scope>
    <source>
        <strain evidence="5">98ZLc_SE</strain>
    </source>
</reference>
<dbReference type="InterPro" id="IPR001683">
    <property type="entry name" value="PX_dom"/>
</dbReference>
<dbReference type="InterPro" id="IPR027267">
    <property type="entry name" value="AH/BAR_dom_sf"/>
</dbReference>
<proteinExistence type="inferred from homology"/>
<gene>
    <name evidence="5" type="ORF">RUM44_007150</name>
</gene>
<dbReference type="Gene3D" id="1.10.287.1490">
    <property type="match status" value="1"/>
</dbReference>
<sequence>MSSKQEKLAAARKKLKEFQGKQREPEILKPKIVPEAVFPKSNEEHSQLSLESSPAYTPTIEESSKLVVGIPSYQDNVADLQRRPLERKTELKPSDIFMKPIKSPITWLEGNEPNYNSNKDMLESGFTHIEFSSNTASQLPENASVLNCPTDQNLCGGDVSNAINNNYSASELIDDANVYQSSICRSSTEIFKGKSESVTPELDFKKNFTQSNNISNSKDIGFTHQYMPREHSGGSITSNQGLDDIIRPLQTELQNHAQTINILVQQRNEAQSAVTHAQNLLSEKSEEISQQKKQIQTLDAVINELNKTLYELDERVKTLTSENEMKIHQFNETSMSYHNIKRQYDSKEEECLELKRKYEEKNKECQQLVYSLNEAQSQLSLCQIQIQNQMQAVTDDNSVQMMQRISVLENENANLNQQCENFKKQLETANSENELSSQKFKAYAQQCNSELNALHSELKELRSENEKLKQINQSLPTFVPETEKIHETDPSQEEYKSEIADLHIQINSLTEEKNILQRSNQKLESENVGLRTEHEKKDNELANALTLLKEVEAENKKLLLEVETPQAREKLLAAIESDKVAAAKAVSQNQKLKNQIMELEEAFVKISQEKLELTDQLSHEKHVNKELQNKLEGIESLNRGHKEHDHHNHHHEHGDHHHHHDHSELDGECSSDEKEEPLVNDSQEIDELKRIIRQLQDDKVELKSRLNLLMPQLDEKEKNGHEQGCIHGHNDLEPRELNEENAKIRLQQMEEKVRKTMNEIALLDEEKEKLEHLVLQLQGETETIGEYITLYQKQRMVLRQRAQEKDNQLIQLSKDKEELKNKLHDLDELVQHLLNEKNGDCSVSPVIGGSASETLTHEESDSTAVKIRALINEIGSTNLVNSQSNDLDESTVTDIFNDNDPKKVTKVDLSNNKFTVEILDALSEKDKVKFTVVTKIPNIEKPYSVVRQHEEFVWLHDRFEEEPLYGGFIIPPAPLRPDFDASREKLQKLGEGEGTMTQEEFLKMKEELEAEYLATFKKTVAMHEMFLTRLACHPVFSQDETFRIFLQYDQDLSVRGKNKLEKIGSFMNSVSMTTDEYLLSAKVKDISEFFEREKSFLINYHNHLKDANNKADKMTRKHRDVADCYLKISTGFSQLSTIDLKNLDKFLVKVAETFEKARKSEARVASDEDLKLSDTLRFYMRELSAAKQLLFKRLRCLAEYENANRNLEKVRTKNKDVHAAEMAQQKACDLFEQMSKTAEDELKAFKIRRIADFRKNLVDLAELEIKHAKAQVVLLKNCLESLRQE</sequence>
<dbReference type="PANTHER" id="PTHR45850:SF1">
    <property type="entry name" value="SORTING NEXIN 6, ISOFORM B"/>
    <property type="match status" value="1"/>
</dbReference>